<protein>
    <submittedName>
        <fullName evidence="4">Uncharacterized protein</fullName>
    </submittedName>
</protein>
<dbReference type="EMBL" id="JABMCH010000067">
    <property type="protein sequence ID" value="NUU48107.1"/>
    <property type="molecule type" value="Genomic_DNA"/>
</dbReference>
<reference evidence="4 5" key="1">
    <citation type="submission" date="2020-05" db="EMBL/GenBank/DDBJ databases">
        <title>Genome Sequencing of Type Strains.</title>
        <authorList>
            <person name="Lemaire J.F."/>
            <person name="Inderbitzin P."/>
            <person name="Gregorio O.A."/>
            <person name="Collins S.B."/>
            <person name="Wespe N."/>
            <person name="Knight-Connoni V."/>
        </authorList>
    </citation>
    <scope>NUCLEOTIDE SEQUENCE [LARGE SCALE GENOMIC DNA]</scope>
    <source>
        <strain evidence="4 5">DSM 100049</strain>
    </source>
</reference>
<proteinExistence type="predicted"/>
<dbReference type="AlphaFoldDB" id="A0A7Y6B7Y0"/>
<evidence type="ECO:0000259" key="2">
    <source>
        <dbReference type="Pfam" id="PF03428"/>
    </source>
</evidence>
<evidence type="ECO:0000259" key="3">
    <source>
        <dbReference type="Pfam" id="PF11800"/>
    </source>
</evidence>
<accession>A0A7Y6B7Y0</accession>
<dbReference type="InterPro" id="IPR021760">
    <property type="entry name" value="RepC_C"/>
</dbReference>
<dbReference type="NCBIfam" id="NF040974">
    <property type="entry name" value="RepABC_RepC"/>
    <property type="match status" value="1"/>
</dbReference>
<dbReference type="Proteomes" id="UP000536441">
    <property type="component" value="Unassembled WGS sequence"/>
</dbReference>
<dbReference type="RefSeq" id="WP_082049419.1">
    <property type="nucleotide sequence ID" value="NZ_CBCRYR010000003.1"/>
</dbReference>
<comment type="caution">
    <text evidence="4">The sequence shown here is derived from an EMBL/GenBank/DDBJ whole genome shotgun (WGS) entry which is preliminary data.</text>
</comment>
<dbReference type="InterPro" id="IPR047611">
    <property type="entry name" value="RepABC_RepC"/>
</dbReference>
<feature type="domain" description="Plasmid replication protein C C-terminal" evidence="3">
    <location>
        <begin position="310"/>
        <end position="408"/>
    </location>
</feature>
<evidence type="ECO:0000256" key="1">
    <source>
        <dbReference type="SAM" id="MobiDB-lite"/>
    </source>
</evidence>
<name>A0A7Y6B7Y0_9SPHN</name>
<feature type="region of interest" description="Disordered" evidence="1">
    <location>
        <begin position="280"/>
        <end position="302"/>
    </location>
</feature>
<dbReference type="InterPro" id="IPR005090">
    <property type="entry name" value="RepC_N"/>
</dbReference>
<organism evidence="4 5">
    <name type="scientific">Sphingomonas zeae</name>
    <dbReference type="NCBI Taxonomy" id="1646122"/>
    <lineage>
        <taxon>Bacteria</taxon>
        <taxon>Pseudomonadati</taxon>
        <taxon>Pseudomonadota</taxon>
        <taxon>Alphaproteobacteria</taxon>
        <taxon>Sphingomonadales</taxon>
        <taxon>Sphingomonadaceae</taxon>
        <taxon>Sphingomonas</taxon>
    </lineage>
</organism>
<keyword evidence="5" id="KW-1185">Reference proteome</keyword>
<gene>
    <name evidence="4" type="ORF">HP438_14130</name>
</gene>
<evidence type="ECO:0000313" key="4">
    <source>
        <dbReference type="EMBL" id="NUU48107.1"/>
    </source>
</evidence>
<sequence>MTYTQNAFTGGTGARPITAFSRQIARALETRIVDAPTTVDRKAVFAVVKRSAAALGVGIGALQTLEHLISYTHADDWKEGRTPIAWPSNLTLAEDAGKTVSAIKARLRQLRALGLILARDSAHGRRTGRRDHTGAISTAFGVDLSPLRIRFEELRERADAYSAQSRLFKEGRQEIARVSRIVGQALAQAADMRLTGPRWFALQEAIDSVAEAAAQARSVRDSDLYRAALSRLPHVEQLVATTIDECMFPEDNDGSGSKNEPFIHIQTSPHPIKDVRAERACSSDPIGSAPPPADLSASPSNSRFNTRPAELMEMFPTTAMYVGNSRPAWSDIHRAASRLRNDLGIRIGVYVDALEKLGPDAAAVAIMITAERHSRSEIRLTPGAYFTGMIGKAKRDELDLAKSLWGFRTERMAAH</sequence>
<dbReference type="Pfam" id="PF03428">
    <property type="entry name" value="RP-C"/>
    <property type="match status" value="1"/>
</dbReference>
<dbReference type="Pfam" id="PF11800">
    <property type="entry name" value="RP-C_C"/>
    <property type="match status" value="1"/>
</dbReference>
<evidence type="ECO:0000313" key="5">
    <source>
        <dbReference type="Proteomes" id="UP000536441"/>
    </source>
</evidence>
<feature type="domain" description="Plasmid replication protein C N-terminal" evidence="2">
    <location>
        <begin position="25"/>
        <end position="188"/>
    </location>
</feature>